<protein>
    <recommendedName>
        <fullName evidence="3">Deazaflavin-dependent nitroreductase family protein</fullName>
    </recommendedName>
</protein>
<dbReference type="Proteomes" id="UP000006072">
    <property type="component" value="Unassembled WGS sequence"/>
</dbReference>
<accession>K0UXP0</accession>
<comment type="caution">
    <text evidence="1">The sequence shown here is derived from an EMBL/GenBank/DDBJ whole genome shotgun (WGS) entry which is preliminary data.</text>
</comment>
<dbReference type="EMBL" id="ALQA01000019">
    <property type="protein sequence ID" value="EJZ09835.1"/>
    <property type="molecule type" value="Genomic_DNA"/>
</dbReference>
<evidence type="ECO:0000313" key="1">
    <source>
        <dbReference type="EMBL" id="EJZ09835.1"/>
    </source>
</evidence>
<dbReference type="RefSeq" id="WP_003932530.1">
    <property type="nucleotide sequence ID" value="NZ_JH814696.1"/>
</dbReference>
<dbReference type="Gene3D" id="2.30.110.10">
    <property type="entry name" value="Electron Transport, Fmn-binding Protein, Chain A"/>
    <property type="match status" value="1"/>
</dbReference>
<dbReference type="PATRIC" id="fig|1194972.3.peg.2236"/>
<dbReference type="HOGENOM" id="CLU_120846_0_0_11"/>
<dbReference type="InterPro" id="IPR012349">
    <property type="entry name" value="Split_barrel_FMN-bd"/>
</dbReference>
<dbReference type="PIRSF" id="PIRSF021513">
    <property type="entry name" value="GrhN_RubW_prd"/>
    <property type="match status" value="1"/>
</dbReference>
<reference evidence="1 2" key="1">
    <citation type="journal article" date="2012" name="J. Bacteriol.">
        <title>Complete Genome Sequence of Mycobacterium vaccae Type Strain ATCC 25954.</title>
        <authorList>
            <person name="Ho Y.S."/>
            <person name="Adroub S.A."/>
            <person name="Abadi M."/>
            <person name="Al Alwan B."/>
            <person name="Alkhateeb R."/>
            <person name="Gao G."/>
            <person name="Ragab A."/>
            <person name="Ali S."/>
            <person name="van Soolingen D."/>
            <person name="Bitter W."/>
            <person name="Pain A."/>
            <person name="Abdallah A.M."/>
        </authorList>
    </citation>
    <scope>NUCLEOTIDE SEQUENCE [LARGE SCALE GENOMIC DNA]</scope>
    <source>
        <strain evidence="1 2">ATCC 25954</strain>
    </source>
</reference>
<keyword evidence="2" id="KW-1185">Reference proteome</keyword>
<evidence type="ECO:0008006" key="3">
    <source>
        <dbReference type="Google" id="ProtNLM"/>
    </source>
</evidence>
<organism evidence="1 2">
    <name type="scientific">Mycolicibacterium vaccae ATCC 25954</name>
    <dbReference type="NCBI Taxonomy" id="1194972"/>
    <lineage>
        <taxon>Bacteria</taxon>
        <taxon>Bacillati</taxon>
        <taxon>Actinomycetota</taxon>
        <taxon>Actinomycetes</taxon>
        <taxon>Mycobacteriales</taxon>
        <taxon>Mycobacteriaceae</taxon>
        <taxon>Mycolicibacterium</taxon>
    </lineage>
</organism>
<proteinExistence type="predicted"/>
<dbReference type="AlphaFoldDB" id="K0UXP0"/>
<dbReference type="InterPro" id="IPR016791">
    <property type="entry name" value="Polyketide_synth_GrhN/RubW_prd"/>
</dbReference>
<name>K0UXP0_MYCVA</name>
<sequence length="157" mass="16853">MPEAIDVAHPPQALLNVINPTLRFALRTPLGGALKQFMIVSFTGRKTGRRFAVPVSAHRLDGDLYVILEAGWKHNFRDGATAEVTYNGTTTRMHGQLITDPAAVADIVHRVAASYGVKKAQQSMGMKFSGGVVPSKEEFQSAATRLGIAAIRLTPAA</sequence>
<evidence type="ECO:0000313" key="2">
    <source>
        <dbReference type="Proteomes" id="UP000006072"/>
    </source>
</evidence>
<dbReference type="eggNOG" id="ENOG50332VD">
    <property type="taxonomic scope" value="Bacteria"/>
</dbReference>
<gene>
    <name evidence="1" type="ORF">MVAC_11152</name>
</gene>